<comment type="caution">
    <text evidence="1">The sequence shown here is derived from an EMBL/GenBank/DDBJ whole genome shotgun (WGS) entry which is preliminary data.</text>
</comment>
<proteinExistence type="predicted"/>
<dbReference type="Proteomes" id="UP000054632">
    <property type="component" value="Unassembled WGS sequence"/>
</dbReference>
<organism evidence="1 2">
    <name type="scientific">Trichinella pseudospiralis</name>
    <name type="common">Parasitic roundworm</name>
    <dbReference type="NCBI Taxonomy" id="6337"/>
    <lineage>
        <taxon>Eukaryota</taxon>
        <taxon>Metazoa</taxon>
        <taxon>Ecdysozoa</taxon>
        <taxon>Nematoda</taxon>
        <taxon>Enoplea</taxon>
        <taxon>Dorylaimia</taxon>
        <taxon>Trichinellida</taxon>
        <taxon>Trichinellidae</taxon>
        <taxon>Trichinella</taxon>
    </lineage>
</organism>
<protein>
    <submittedName>
        <fullName evidence="1">Uncharacterized protein</fullName>
    </submittedName>
</protein>
<dbReference type="PROSITE" id="PS51257">
    <property type="entry name" value="PROKAR_LIPOPROTEIN"/>
    <property type="match status" value="1"/>
</dbReference>
<sequence>MPKMRRCLSSCGLLMFSCSFQLNPAVVIARC</sequence>
<name>A0A0V1DJW1_TRIPS</name>
<evidence type="ECO:0000313" key="2">
    <source>
        <dbReference type="Proteomes" id="UP000054632"/>
    </source>
</evidence>
<gene>
    <name evidence="1" type="ORF">T4A_12242</name>
</gene>
<accession>A0A0V1DJW1</accession>
<evidence type="ECO:0000313" key="1">
    <source>
        <dbReference type="EMBL" id="KRY61831.1"/>
    </source>
</evidence>
<dbReference type="EMBL" id="JYDR01003051">
    <property type="protein sequence ID" value="KRY61831.1"/>
    <property type="molecule type" value="Genomic_DNA"/>
</dbReference>
<reference evidence="1 2" key="1">
    <citation type="submission" date="2015-01" db="EMBL/GenBank/DDBJ databases">
        <title>Evolution of Trichinella species and genotypes.</title>
        <authorList>
            <person name="Korhonen P.K."/>
            <person name="Edoardo P."/>
            <person name="Giuseppe L.R."/>
            <person name="Gasser R.B."/>
        </authorList>
    </citation>
    <scope>NUCLEOTIDE SEQUENCE [LARGE SCALE GENOMIC DNA]</scope>
    <source>
        <strain evidence="1">ISS13</strain>
    </source>
</reference>
<dbReference type="AlphaFoldDB" id="A0A0V1DJW1"/>